<feature type="transmembrane region" description="Helical" evidence="1">
    <location>
        <begin position="16"/>
        <end position="35"/>
    </location>
</feature>
<dbReference type="EMBL" id="CAEZZB010000121">
    <property type="protein sequence ID" value="CAB4751863.1"/>
    <property type="molecule type" value="Genomic_DNA"/>
</dbReference>
<evidence type="ECO:0000313" key="3">
    <source>
        <dbReference type="EMBL" id="CAB4751863.1"/>
    </source>
</evidence>
<name>A0A6J6TZS6_9ZZZZ</name>
<evidence type="ECO:0000256" key="1">
    <source>
        <dbReference type="SAM" id="Phobius"/>
    </source>
</evidence>
<dbReference type="EMBL" id="CAEZUG010000030">
    <property type="protein sequence ID" value="CAB4591937.1"/>
    <property type="molecule type" value="Genomic_DNA"/>
</dbReference>
<dbReference type="AlphaFoldDB" id="A0A6J6TZS6"/>
<accession>A0A6J6TZS6</accession>
<sequence length="138" mass="15332">MHHIVRRWFKEDTGSAIVEFVALAIPLFIPIFIYLNNFASVSGNEAIVRVLAREGLRAYVASDSDHSGREVSAQALTVIAQHLGLTASEIQTLTAKYECSNNPCLSSNGRIRLTVSYIDEQSRRSIEASAQEHISPWM</sequence>
<gene>
    <name evidence="2" type="ORF">UFOPK1795_00646</name>
    <name evidence="3" type="ORF">UFOPK2816_00868</name>
</gene>
<evidence type="ECO:0000313" key="2">
    <source>
        <dbReference type="EMBL" id="CAB4591937.1"/>
    </source>
</evidence>
<protein>
    <submittedName>
        <fullName evidence="3">Unannotated protein</fullName>
    </submittedName>
</protein>
<keyword evidence="1" id="KW-1133">Transmembrane helix</keyword>
<proteinExistence type="predicted"/>
<reference evidence="3" key="1">
    <citation type="submission" date="2020-05" db="EMBL/GenBank/DDBJ databases">
        <authorList>
            <person name="Chiriac C."/>
            <person name="Salcher M."/>
            <person name="Ghai R."/>
            <person name="Kavagutti S V."/>
        </authorList>
    </citation>
    <scope>NUCLEOTIDE SEQUENCE</scope>
</reference>
<keyword evidence="1" id="KW-0812">Transmembrane</keyword>
<organism evidence="3">
    <name type="scientific">freshwater metagenome</name>
    <dbReference type="NCBI Taxonomy" id="449393"/>
    <lineage>
        <taxon>unclassified sequences</taxon>
        <taxon>metagenomes</taxon>
        <taxon>ecological metagenomes</taxon>
    </lineage>
</organism>
<keyword evidence="1" id="KW-0472">Membrane</keyword>